<comment type="caution">
    <text evidence="5">The sequence shown here is derived from an EMBL/GenBank/DDBJ whole genome shotgun (WGS) entry which is preliminary data.</text>
</comment>
<evidence type="ECO:0000256" key="1">
    <source>
        <dbReference type="ARBA" id="ARBA00008520"/>
    </source>
</evidence>
<dbReference type="InterPro" id="IPR006059">
    <property type="entry name" value="SBP"/>
</dbReference>
<organism evidence="5 6">
    <name type="scientific">Nonomuraea guangzhouensis</name>
    <dbReference type="NCBI Taxonomy" id="1291555"/>
    <lineage>
        <taxon>Bacteria</taxon>
        <taxon>Bacillati</taxon>
        <taxon>Actinomycetota</taxon>
        <taxon>Actinomycetes</taxon>
        <taxon>Streptosporangiales</taxon>
        <taxon>Streptosporangiaceae</taxon>
        <taxon>Nonomuraea</taxon>
    </lineage>
</organism>
<dbReference type="PANTHER" id="PTHR30061:SF50">
    <property type="entry name" value="MALTOSE_MALTODEXTRIN-BINDING PERIPLASMIC PROTEIN"/>
    <property type="match status" value="1"/>
</dbReference>
<dbReference type="CDD" id="cd14748">
    <property type="entry name" value="PBP2_UgpB"/>
    <property type="match status" value="1"/>
</dbReference>
<gene>
    <name evidence="5" type="ORF">ACFSJ0_45235</name>
</gene>
<evidence type="ECO:0000313" key="6">
    <source>
        <dbReference type="Proteomes" id="UP001597097"/>
    </source>
</evidence>
<protein>
    <submittedName>
        <fullName evidence="5">ABC transporter substrate-binding protein</fullName>
    </submittedName>
</protein>
<reference evidence="6" key="1">
    <citation type="journal article" date="2019" name="Int. J. Syst. Evol. Microbiol.">
        <title>The Global Catalogue of Microorganisms (GCM) 10K type strain sequencing project: providing services to taxonomists for standard genome sequencing and annotation.</title>
        <authorList>
            <consortium name="The Broad Institute Genomics Platform"/>
            <consortium name="The Broad Institute Genome Sequencing Center for Infectious Disease"/>
            <person name="Wu L."/>
            <person name="Ma J."/>
        </authorList>
    </citation>
    <scope>NUCLEOTIDE SEQUENCE [LARGE SCALE GENOMIC DNA]</scope>
    <source>
        <strain evidence="6">CGMCC 1.15399</strain>
    </source>
</reference>
<dbReference type="PROSITE" id="PS51257">
    <property type="entry name" value="PROKAR_LIPOPROTEIN"/>
    <property type="match status" value="1"/>
</dbReference>
<proteinExistence type="inferred from homology"/>
<dbReference type="PANTHER" id="PTHR30061">
    <property type="entry name" value="MALTOSE-BINDING PERIPLASMIC PROTEIN"/>
    <property type="match status" value="1"/>
</dbReference>
<sequence length="427" mass="46447">MRHAPPRRLVFASVAALAMVLTGCASSTSGSTASGGVVKLKFWGDWSGEGEKQFRTMTDAFNKTHKNIQVEYVIQKDMLTKFLTASTSGQAPDVMFWDRWRTASYAPKGVLYPIDDLLKKDGIERERFYGEALNELTNKGKLYGLPLTVDARALFYNKAHLKEAGVEPPKTWAELEQAAIKLTKHESGGKLERAGLSLGDAGLFSMYLRQAGGQMVSDDCSHTTFNTPQGVETLNLWGRLVKAGAYQAGFEEGLGEGTDAFATGKVSMILTGPWNITTYKKYGKDLDFGIVQPPAGASGGTGSVMGGFGLVIPQAAKQKEAAWEFVKWWTAEKDNALLWAKTSFNIPGNIQATQDPFFTDDPFWKPILDTLKYAKTRPACAGYAPMEDDALIPNLQLFLGGKLTAEQALAKAQEQGDKVLTTNNAAG</sequence>
<evidence type="ECO:0000256" key="2">
    <source>
        <dbReference type="ARBA" id="ARBA00022448"/>
    </source>
</evidence>
<comment type="similarity">
    <text evidence="1">Belongs to the bacterial solute-binding protein 1 family.</text>
</comment>
<name>A0ABW4GPK8_9ACTN</name>
<evidence type="ECO:0000313" key="5">
    <source>
        <dbReference type="EMBL" id="MFD1544314.1"/>
    </source>
</evidence>
<dbReference type="Proteomes" id="UP001597097">
    <property type="component" value="Unassembled WGS sequence"/>
</dbReference>
<feature type="chain" id="PRO_5045300361" evidence="4">
    <location>
        <begin position="28"/>
        <end position="427"/>
    </location>
</feature>
<dbReference type="EMBL" id="JBHUCM010000043">
    <property type="protein sequence ID" value="MFD1544314.1"/>
    <property type="molecule type" value="Genomic_DNA"/>
</dbReference>
<dbReference type="Pfam" id="PF01547">
    <property type="entry name" value="SBP_bac_1"/>
    <property type="match status" value="1"/>
</dbReference>
<dbReference type="RefSeq" id="WP_219539747.1">
    <property type="nucleotide sequence ID" value="NZ_JAHKRM010000073.1"/>
</dbReference>
<keyword evidence="6" id="KW-1185">Reference proteome</keyword>
<dbReference type="PROSITE" id="PS01037">
    <property type="entry name" value="SBP_BACTERIAL_1"/>
    <property type="match status" value="1"/>
</dbReference>
<feature type="signal peptide" evidence="4">
    <location>
        <begin position="1"/>
        <end position="27"/>
    </location>
</feature>
<accession>A0ABW4GPK8</accession>
<keyword evidence="2" id="KW-0813">Transport</keyword>
<evidence type="ECO:0000256" key="3">
    <source>
        <dbReference type="ARBA" id="ARBA00022729"/>
    </source>
</evidence>
<keyword evidence="3 4" id="KW-0732">Signal</keyword>
<dbReference type="InterPro" id="IPR006061">
    <property type="entry name" value="SBP_1_CS"/>
</dbReference>
<evidence type="ECO:0000256" key="4">
    <source>
        <dbReference type="SAM" id="SignalP"/>
    </source>
</evidence>